<dbReference type="PANTHER" id="PTHR32305">
    <property type="match status" value="1"/>
</dbReference>
<evidence type="ECO:0000256" key="1">
    <source>
        <dbReference type="SAM" id="MobiDB-lite"/>
    </source>
</evidence>
<dbReference type="NCBIfam" id="TIGR01643">
    <property type="entry name" value="YD_repeat_2x"/>
    <property type="match status" value="2"/>
</dbReference>
<evidence type="ECO:0000313" key="2">
    <source>
        <dbReference type="EMBL" id="BDL43404.1"/>
    </source>
</evidence>
<dbReference type="InterPro" id="IPR006530">
    <property type="entry name" value="YD"/>
</dbReference>
<dbReference type="InterPro" id="IPR022385">
    <property type="entry name" value="Rhs_assc_core"/>
</dbReference>
<feature type="region of interest" description="Disordered" evidence="1">
    <location>
        <begin position="29"/>
        <end position="66"/>
    </location>
</feature>
<protein>
    <recommendedName>
        <fullName evidence="4">Sugar-binding protein</fullName>
    </recommendedName>
</protein>
<organism evidence="2 3">
    <name type="scientific">Akkermansia biwaensis</name>
    <dbReference type="NCBI Taxonomy" id="2946555"/>
    <lineage>
        <taxon>Bacteria</taxon>
        <taxon>Pseudomonadati</taxon>
        <taxon>Verrucomicrobiota</taxon>
        <taxon>Verrucomicrobiia</taxon>
        <taxon>Verrucomicrobiales</taxon>
        <taxon>Akkermansiaceae</taxon>
        <taxon>Akkermansia</taxon>
    </lineage>
</organism>
<sequence length="1909" mass="207970">MNTPHRFSSGHHSSVPVYRKWYFGSGAKQSGSIRGVRSSGAPEPDPLPFEPIHEKDNHKVGPPSTSADGYDTYGTFTIPEGADGKKLYGTCSLFLGVDDWGSLEVKDSGGKVVAQVDLKKNSQTEGEQGGHKYHTGTGGAQLPSGTYSWEVNQTNIDYKPESANVSICNYSIDVVPTEPGGQKKPDPCPCEGDTCDHSGGTPPSPSLARSGSAAGVRSSTLGDYSSAGCSVTAESTATLMYWSCNFGAFRGLGGLPAGRVELRGEESVQGLENPSSLAYNHPLNSRLDVPEGGIVPGVRFNLIQGDRVIAMRCYTNGSVLPIGVDTSGGGRAALATVEGQSCLRWVVEDGSQYLFSAETGTLLSYTTADRQVISNAATYLDVRHAQDGSIRQIWNLWDGLLNVEDVTATGYTIALYTPGQITGTDEQGFYTVTGVPFKTFVLSLSTDGQFTITEQTPARQPYAVTWWKNGLAWNMRKGTGEDATTTIRTRTEVEAEDSVWQLVTEVSKGGIIAARTCAIYQTTDVGDLLLTQVEGYQSPEAQTTQYAYDQCGRLKTETAPNGSQIHYAYDFYGRLLTRDEPWAESGRRITRYTYASSGEADFNDEPASETVDLLPLEGHIKTLTTTTCKYTTANHVKRTEKRVTGLGVTGTRLTATEQWLAGAPDVYARGRTRMTREVNGVQTWHDYAATTEHGALYTETVETRVNGEAVPGQSTRTTTWITAEGQRVREESHVLLSSGEWVITDSSSYEFDTQNRWVKRTGGNGRVTQRELMCDGRLLWNIDENGVRTDYTYDTARQLVETTRSAVMDGETVITPETITTYTRDAAGRILSTRRDTGAMTTQESSLYNLLGRTTTTTDVLGRITTYAYSQDGLTTTQTVPSGATFITRHAPDGTVLEESGTGQRHLAYSIDLANDGVRTFTKAVSGETETELQRSIVNGIGETLRTGVPNTVGGVIYTRNTYNAKGQLTKTQTDAGNAATTMAPTLWEYDAFGNRTKETWKLADPATVSNSRITTWSYGAEQAEDGVYRVVTATRNNGQGTTYDETQKELISSLSSTLESKTIATDPRGNISTQWSEYGAGALRTQKSAVPTSDITGIIHAVEEFIISSTDYAGLMSTASRTYTEVGIVYTNTDGRGNTTTTKTDIAGRTVSVTDAAGNTTTTAYSPYFDQPSVVTNALGNTTCYSYDLRGRKTAQYGSATQPVLFGYDEADRMVSLTTFREDAGDITTDPAGRTDGDLTTWSYDEATGLVLRKTYADGTHEDTTYNALNLKSTLTDARGVVTTWGYNLKKGVNTSVSYSDATPGIQYAYNYLNQLTRVTDASGTRTIAYNQYSEPDTDSITIGGALYQLQENYDTYGRSSGYTLKQGTDVLQEVSQGYADDGRLASAGIMHGGEEQTFAYGYLAGSSLLSSLAMPNGIVRELSYEQRRDLITGMNCRLGETGLVSRTQSCDALGRPTARTRQRGTEAARNDSFSYNGRNELTGASLGTAPYGYSYDNIGNRKTAQELAEELTYAVNELNQYTSITNSTLNSPLSTLEQPFVPQYDASGNQTLIKTSTGIWTAVYNAANRAVSFTSQDGNIVVECGYDDQGRRYMKKVTVNGTVASHERYLYRGYLQIAALDMLNSRNVLRTLLWDPLEEVATRPLALVRDNALYCYGIDFNKNVTEVFDEEGSIAAAYDYSPYGQVASTGDLVQPVQWSSEMNDGELSLVYYNYRYYHPSDGRWINRDPIAEEGGWNLYLSNGITYLSDYIGLNRYITHFDIAGYGGSGTTTLHVGVAVDQWIEKEGKYIKNGIVTYDFAAVLTEKTGFWCSVGNILNCISSIVIAKGKIVSSEGLNLESPITMNSSPCQDIEMLSKLKEDEADPPLYNLIFSSCIIWSSKAAAYGMDKPGIGKCCNPDGTIFKSNE</sequence>
<accession>A0ABM7ZFF0</accession>
<feature type="region of interest" description="Disordered" evidence="1">
    <location>
        <begin position="176"/>
        <end position="214"/>
    </location>
</feature>
<dbReference type="Proteomes" id="UP001062263">
    <property type="component" value="Chromosome"/>
</dbReference>
<keyword evidence="3" id="KW-1185">Reference proteome</keyword>
<dbReference type="InterPro" id="IPR050708">
    <property type="entry name" value="T6SS_VgrG/RHS"/>
</dbReference>
<dbReference type="InterPro" id="IPR031325">
    <property type="entry name" value="RHS_repeat"/>
</dbReference>
<evidence type="ECO:0000313" key="3">
    <source>
        <dbReference type="Proteomes" id="UP001062263"/>
    </source>
</evidence>
<feature type="region of interest" description="Disordered" evidence="1">
    <location>
        <begin position="1456"/>
        <end position="1476"/>
    </location>
</feature>
<proteinExistence type="predicted"/>
<dbReference type="RefSeq" id="WP_265145677.1">
    <property type="nucleotide sequence ID" value="NZ_AP025943.1"/>
</dbReference>
<dbReference type="Pfam" id="PF05593">
    <property type="entry name" value="RHS_repeat"/>
    <property type="match status" value="1"/>
</dbReference>
<reference evidence="2" key="1">
    <citation type="submission" date="2022-06" db="EMBL/GenBank/DDBJ databases">
        <title>Akkermansia biwalacus sp. nov., an anaerobic mucin-degrading bacterium isolated from human intestine.</title>
        <authorList>
            <person name="Kobayashi Y."/>
            <person name="Inoue S."/>
            <person name="Kawahara T."/>
            <person name="Kohda N."/>
        </authorList>
    </citation>
    <scope>NUCLEOTIDE SEQUENCE</scope>
    <source>
        <strain evidence="2">WON2089</strain>
    </source>
</reference>
<feature type="region of interest" description="Disordered" evidence="1">
    <location>
        <begin position="121"/>
        <end position="141"/>
    </location>
</feature>
<dbReference type="Gene3D" id="2.180.10.10">
    <property type="entry name" value="RHS repeat-associated core"/>
    <property type="match status" value="4"/>
</dbReference>
<dbReference type="EMBL" id="AP025943">
    <property type="protein sequence ID" value="BDL43404.1"/>
    <property type="molecule type" value="Genomic_DNA"/>
</dbReference>
<dbReference type="PANTHER" id="PTHR32305:SF15">
    <property type="entry name" value="PROTEIN RHSA-RELATED"/>
    <property type="match status" value="1"/>
</dbReference>
<gene>
    <name evidence="2" type="ORF">Abiwalacus_09780</name>
</gene>
<dbReference type="NCBIfam" id="TIGR03696">
    <property type="entry name" value="Rhs_assc_core"/>
    <property type="match status" value="1"/>
</dbReference>
<name>A0ABM7ZFF0_9BACT</name>
<evidence type="ECO:0008006" key="4">
    <source>
        <dbReference type="Google" id="ProtNLM"/>
    </source>
</evidence>